<dbReference type="HOGENOM" id="CLU_3379574_0_0_1"/>
<name>C4YS55_CANAW</name>
<evidence type="ECO:0000313" key="2">
    <source>
        <dbReference type="Proteomes" id="UP000001429"/>
    </source>
</evidence>
<dbReference type="EMBL" id="CM000311">
    <property type="protein sequence ID" value="EEQ46558.1"/>
    <property type="molecule type" value="Genomic_DNA"/>
</dbReference>
<accession>C4YS55</accession>
<reference evidence="1 2" key="1">
    <citation type="journal article" date="2009" name="Nature">
        <title>Evolution of pathogenicity and sexual reproduction in eight Candida genomes.</title>
        <authorList>
            <person name="Butler G."/>
            <person name="Rasmussen M.D."/>
            <person name="Lin M.F."/>
            <person name="Santos M.A."/>
            <person name="Sakthikumar S."/>
            <person name="Munro C.A."/>
            <person name="Rheinbay E."/>
            <person name="Grabherr M."/>
            <person name="Forche A."/>
            <person name="Reedy J.L."/>
            <person name="Agrafioti I."/>
            <person name="Arnaud M.B."/>
            <person name="Bates S."/>
            <person name="Brown A.J."/>
            <person name="Brunke S."/>
            <person name="Costanzo M.C."/>
            <person name="Fitzpatrick D.A."/>
            <person name="de Groot P.W."/>
            <person name="Harris D."/>
            <person name="Hoyer L.L."/>
            <person name="Hube B."/>
            <person name="Klis F.M."/>
            <person name="Kodira C."/>
            <person name="Lennard N."/>
            <person name="Logue M.E."/>
            <person name="Martin R."/>
            <person name="Neiman A.M."/>
            <person name="Nikolaou E."/>
            <person name="Quail M.A."/>
            <person name="Quinn J."/>
            <person name="Santos M.C."/>
            <person name="Schmitzberger F.F."/>
            <person name="Sherlock G."/>
            <person name="Shah P."/>
            <person name="Silverstein K.A."/>
            <person name="Skrzypek M.S."/>
            <person name="Soll D."/>
            <person name="Staggs R."/>
            <person name="Stansfield I."/>
            <person name="Stumpf M.P."/>
            <person name="Sudbery P.E."/>
            <person name="Srikantha T."/>
            <person name="Zeng Q."/>
            <person name="Berman J."/>
            <person name="Berriman M."/>
            <person name="Heitman J."/>
            <person name="Gow N.A."/>
            <person name="Lorenz M.C."/>
            <person name="Birren B.W."/>
            <person name="Kellis M."/>
            <person name="Cuomo C.A."/>
        </authorList>
    </citation>
    <scope>NUCLEOTIDE SEQUENCE [LARGE SCALE GENOMIC DNA]</scope>
    <source>
        <strain evidence="1 2">WO-1</strain>
    </source>
</reference>
<dbReference type="Proteomes" id="UP000001429">
    <property type="component" value="Chromosome 5"/>
</dbReference>
<dbReference type="VEuPathDB" id="FungiDB:CAWG_04914"/>
<sequence>GNEGELVTKDELLAAVQAKLSSDIDDISRIIKGL</sequence>
<keyword evidence="2" id="KW-1185">Reference proteome</keyword>
<proteinExistence type="predicted"/>
<dbReference type="AlphaFoldDB" id="C4YS55"/>
<organism evidence="1 2">
    <name type="scientific">Candida albicans (strain WO-1)</name>
    <name type="common">Yeast</name>
    <dbReference type="NCBI Taxonomy" id="294748"/>
    <lineage>
        <taxon>Eukaryota</taxon>
        <taxon>Fungi</taxon>
        <taxon>Dikarya</taxon>
        <taxon>Ascomycota</taxon>
        <taxon>Saccharomycotina</taxon>
        <taxon>Pichiomycetes</taxon>
        <taxon>Debaryomycetaceae</taxon>
        <taxon>Candida/Lodderomyces clade</taxon>
        <taxon>Candida</taxon>
    </lineage>
</organism>
<evidence type="ECO:0000313" key="1">
    <source>
        <dbReference type="EMBL" id="EEQ46558.1"/>
    </source>
</evidence>
<protein>
    <submittedName>
        <fullName evidence="1">Uncharacterized protein</fullName>
    </submittedName>
</protein>
<feature type="non-terminal residue" evidence="1">
    <location>
        <position position="1"/>
    </location>
</feature>
<dbReference type="PaxDb" id="5476-C4YS55"/>
<gene>
    <name evidence="1" type="ORF">CAWG_04914</name>
</gene>